<accession>A0A183ABG4</accession>
<proteinExistence type="predicted"/>
<evidence type="ECO:0000313" key="2">
    <source>
        <dbReference type="Proteomes" id="UP000272942"/>
    </source>
</evidence>
<sequence>MGHLADTGYQPDKDAFKVIYKVPQNKSKRVRKRQLATAAAVAIKTMNPPLCKQKKMISALQLPWPQPNLRDDPNHDLNRIVMTQHGVTNGT</sequence>
<evidence type="ECO:0000313" key="3">
    <source>
        <dbReference type="WBParaSite" id="ECPE_0000430801-mRNA-1"/>
    </source>
</evidence>
<gene>
    <name evidence="1" type="ORF">ECPE_LOCUS4299</name>
</gene>
<dbReference type="Proteomes" id="UP000272942">
    <property type="component" value="Unassembled WGS sequence"/>
</dbReference>
<reference evidence="1 2" key="2">
    <citation type="submission" date="2018-11" db="EMBL/GenBank/DDBJ databases">
        <authorList>
            <consortium name="Pathogen Informatics"/>
        </authorList>
    </citation>
    <scope>NUCLEOTIDE SEQUENCE [LARGE SCALE GENOMIC DNA]</scope>
    <source>
        <strain evidence="1 2">Egypt</strain>
    </source>
</reference>
<evidence type="ECO:0000313" key="1">
    <source>
        <dbReference type="EMBL" id="VDP72201.1"/>
    </source>
</evidence>
<dbReference type="WBParaSite" id="ECPE_0000430801-mRNA-1">
    <property type="protein sequence ID" value="ECPE_0000430801-mRNA-1"/>
    <property type="gene ID" value="ECPE_0000430801"/>
</dbReference>
<organism evidence="3">
    <name type="scientific">Echinostoma caproni</name>
    <dbReference type="NCBI Taxonomy" id="27848"/>
    <lineage>
        <taxon>Eukaryota</taxon>
        <taxon>Metazoa</taxon>
        <taxon>Spiralia</taxon>
        <taxon>Lophotrochozoa</taxon>
        <taxon>Platyhelminthes</taxon>
        <taxon>Trematoda</taxon>
        <taxon>Digenea</taxon>
        <taxon>Plagiorchiida</taxon>
        <taxon>Echinostomata</taxon>
        <taxon>Echinostomatoidea</taxon>
        <taxon>Echinostomatidae</taxon>
        <taxon>Echinostoma</taxon>
    </lineage>
</organism>
<name>A0A183ABG4_9TREM</name>
<dbReference type="AlphaFoldDB" id="A0A183ABG4"/>
<reference evidence="3" key="1">
    <citation type="submission" date="2016-06" db="UniProtKB">
        <authorList>
            <consortium name="WormBaseParasite"/>
        </authorList>
    </citation>
    <scope>IDENTIFICATION</scope>
</reference>
<protein>
    <submittedName>
        <fullName evidence="3">DDE Tnp4 domain-containing protein</fullName>
    </submittedName>
</protein>
<keyword evidence="2" id="KW-1185">Reference proteome</keyword>
<dbReference type="EMBL" id="UZAN01041169">
    <property type="protein sequence ID" value="VDP72201.1"/>
    <property type="molecule type" value="Genomic_DNA"/>
</dbReference>